<protein>
    <recommendedName>
        <fullName evidence="3">Reverse transcriptase</fullName>
    </recommendedName>
</protein>
<gene>
    <name evidence="1" type="ORF">DFH07DRAFT_755184</name>
</gene>
<dbReference type="Proteomes" id="UP001215280">
    <property type="component" value="Unassembled WGS sequence"/>
</dbReference>
<accession>A0AAD7I0Z3</accession>
<name>A0AAD7I0Z3_9AGAR</name>
<evidence type="ECO:0000313" key="1">
    <source>
        <dbReference type="EMBL" id="KAJ7732726.1"/>
    </source>
</evidence>
<dbReference type="EMBL" id="JARJLG010000173">
    <property type="protein sequence ID" value="KAJ7732726.1"/>
    <property type="molecule type" value="Genomic_DNA"/>
</dbReference>
<reference evidence="1" key="1">
    <citation type="submission" date="2023-03" db="EMBL/GenBank/DDBJ databases">
        <title>Massive genome expansion in bonnet fungi (Mycena s.s.) driven by repeated elements and novel gene families across ecological guilds.</title>
        <authorList>
            <consortium name="Lawrence Berkeley National Laboratory"/>
            <person name="Harder C.B."/>
            <person name="Miyauchi S."/>
            <person name="Viragh M."/>
            <person name="Kuo A."/>
            <person name="Thoen E."/>
            <person name="Andreopoulos B."/>
            <person name="Lu D."/>
            <person name="Skrede I."/>
            <person name="Drula E."/>
            <person name="Henrissat B."/>
            <person name="Morin E."/>
            <person name="Kohler A."/>
            <person name="Barry K."/>
            <person name="LaButti K."/>
            <person name="Morin E."/>
            <person name="Salamov A."/>
            <person name="Lipzen A."/>
            <person name="Mereny Z."/>
            <person name="Hegedus B."/>
            <person name="Baldrian P."/>
            <person name="Stursova M."/>
            <person name="Weitz H."/>
            <person name="Taylor A."/>
            <person name="Grigoriev I.V."/>
            <person name="Nagy L.G."/>
            <person name="Martin F."/>
            <person name="Kauserud H."/>
        </authorList>
    </citation>
    <scope>NUCLEOTIDE SEQUENCE</scope>
    <source>
        <strain evidence="1">CBHHK188m</strain>
    </source>
</reference>
<keyword evidence="2" id="KW-1185">Reference proteome</keyword>
<sequence length="97" mass="11097">LTQLRTGHIGLNAYLARFGAVNSALCQTCQEPETVNHFLLSCRRYRTQRDTLRRALFADGRQPLTKKTLLGKVKNRSCLLEYVRTTGRLPQYDDAQV</sequence>
<organism evidence="1 2">
    <name type="scientific">Mycena maculata</name>
    <dbReference type="NCBI Taxonomy" id="230809"/>
    <lineage>
        <taxon>Eukaryota</taxon>
        <taxon>Fungi</taxon>
        <taxon>Dikarya</taxon>
        <taxon>Basidiomycota</taxon>
        <taxon>Agaricomycotina</taxon>
        <taxon>Agaricomycetes</taxon>
        <taxon>Agaricomycetidae</taxon>
        <taxon>Agaricales</taxon>
        <taxon>Marasmiineae</taxon>
        <taxon>Mycenaceae</taxon>
        <taxon>Mycena</taxon>
    </lineage>
</organism>
<proteinExistence type="predicted"/>
<dbReference type="AlphaFoldDB" id="A0AAD7I0Z3"/>
<comment type="caution">
    <text evidence="1">The sequence shown here is derived from an EMBL/GenBank/DDBJ whole genome shotgun (WGS) entry which is preliminary data.</text>
</comment>
<feature type="non-terminal residue" evidence="1">
    <location>
        <position position="1"/>
    </location>
</feature>
<evidence type="ECO:0000313" key="2">
    <source>
        <dbReference type="Proteomes" id="UP001215280"/>
    </source>
</evidence>
<evidence type="ECO:0008006" key="3">
    <source>
        <dbReference type="Google" id="ProtNLM"/>
    </source>
</evidence>